<evidence type="ECO:0000256" key="6">
    <source>
        <dbReference type="ARBA" id="ARBA00023136"/>
    </source>
</evidence>
<dbReference type="RefSeq" id="WP_344077204.1">
    <property type="nucleotide sequence ID" value="NZ_BAAACA010000037.1"/>
</dbReference>
<accession>A0ABN1GNR7</accession>
<keyword evidence="3 7" id="KW-0812">Transmembrane</keyword>
<evidence type="ECO:0000313" key="10">
    <source>
        <dbReference type="Proteomes" id="UP001500668"/>
    </source>
</evidence>
<reference evidence="10" key="1">
    <citation type="journal article" date="2019" name="Int. J. Syst. Evol. Microbiol.">
        <title>The Global Catalogue of Microorganisms (GCM) 10K type strain sequencing project: providing services to taxonomists for standard genome sequencing and annotation.</title>
        <authorList>
            <consortium name="The Broad Institute Genomics Platform"/>
            <consortium name="The Broad Institute Genome Sequencing Center for Infectious Disease"/>
            <person name="Wu L."/>
            <person name="Ma J."/>
        </authorList>
    </citation>
    <scope>NUCLEOTIDE SEQUENCE [LARGE SCALE GENOMIC DNA]</scope>
    <source>
        <strain evidence="10">JCM 5067</strain>
    </source>
</reference>
<feature type="transmembrane region" description="Helical" evidence="7">
    <location>
        <begin position="51"/>
        <end position="70"/>
    </location>
</feature>
<feature type="transmembrane region" description="Helical" evidence="7">
    <location>
        <begin position="103"/>
        <end position="122"/>
    </location>
</feature>
<proteinExistence type="predicted"/>
<keyword evidence="5 7" id="KW-1133">Transmembrane helix</keyword>
<dbReference type="Proteomes" id="UP001500668">
    <property type="component" value="Unassembled WGS sequence"/>
</dbReference>
<name>A0ABN1GNR7_9ACTN</name>
<evidence type="ECO:0000259" key="8">
    <source>
        <dbReference type="SMART" id="SM00014"/>
    </source>
</evidence>
<dbReference type="Gene3D" id="1.20.144.10">
    <property type="entry name" value="Phosphatidic acid phosphatase type 2/haloperoxidase"/>
    <property type="match status" value="1"/>
</dbReference>
<dbReference type="Pfam" id="PF01569">
    <property type="entry name" value="PAP2"/>
    <property type="match status" value="1"/>
</dbReference>
<gene>
    <name evidence="9" type="ORF">GCM10010394_51600</name>
</gene>
<dbReference type="PANTHER" id="PTHR14969:SF62">
    <property type="entry name" value="DECAPRENYLPHOSPHORYL-5-PHOSPHORIBOSE PHOSPHATASE RV3807C-RELATED"/>
    <property type="match status" value="1"/>
</dbReference>
<evidence type="ECO:0000256" key="7">
    <source>
        <dbReference type="SAM" id="Phobius"/>
    </source>
</evidence>
<evidence type="ECO:0000256" key="3">
    <source>
        <dbReference type="ARBA" id="ARBA00022692"/>
    </source>
</evidence>
<feature type="transmembrane region" description="Helical" evidence="7">
    <location>
        <begin position="26"/>
        <end position="44"/>
    </location>
</feature>
<evidence type="ECO:0000256" key="4">
    <source>
        <dbReference type="ARBA" id="ARBA00022801"/>
    </source>
</evidence>
<evidence type="ECO:0000256" key="2">
    <source>
        <dbReference type="ARBA" id="ARBA00022475"/>
    </source>
</evidence>
<protein>
    <submittedName>
        <fullName evidence="9">Phosphatase PAP2 family protein</fullName>
    </submittedName>
</protein>
<keyword evidence="10" id="KW-1185">Reference proteome</keyword>
<feature type="transmembrane region" description="Helical" evidence="7">
    <location>
        <begin position="153"/>
        <end position="172"/>
    </location>
</feature>
<feature type="domain" description="Phosphatidic acid phosphatase type 2/haloperoxidase" evidence="8">
    <location>
        <begin position="56"/>
        <end position="168"/>
    </location>
</feature>
<keyword evidence="2" id="KW-1003">Cell membrane</keyword>
<evidence type="ECO:0000256" key="1">
    <source>
        <dbReference type="ARBA" id="ARBA00004651"/>
    </source>
</evidence>
<evidence type="ECO:0000256" key="5">
    <source>
        <dbReference type="ARBA" id="ARBA00022989"/>
    </source>
</evidence>
<sequence>MDSDLYRDITDFAHDTPSWMQHFVELWTEVGLVLFGVLFVVCWWRARRADATAMALALLAPLATAVAYVSSEVIKTLVVEERPCRAVKGAATSLITCPANGDWSFPSNHATIAGGAAVALALAWPRIWALTVPMALAMAFSRVYVGVHYPHDVAVGLLLGTAVAVLFAKAGTRPVRALVESMRAGGNSAAVWLSGPGAPLHARR</sequence>
<keyword evidence="6 7" id="KW-0472">Membrane</keyword>
<dbReference type="InterPro" id="IPR036938">
    <property type="entry name" value="PAP2/HPO_sf"/>
</dbReference>
<evidence type="ECO:0000313" key="9">
    <source>
        <dbReference type="EMBL" id="GAA0615315.1"/>
    </source>
</evidence>
<dbReference type="EMBL" id="BAAACA010000037">
    <property type="protein sequence ID" value="GAA0615315.1"/>
    <property type="molecule type" value="Genomic_DNA"/>
</dbReference>
<dbReference type="SMART" id="SM00014">
    <property type="entry name" value="acidPPc"/>
    <property type="match status" value="1"/>
</dbReference>
<comment type="caution">
    <text evidence="9">The sequence shown here is derived from an EMBL/GenBank/DDBJ whole genome shotgun (WGS) entry which is preliminary data.</text>
</comment>
<dbReference type="InterPro" id="IPR000326">
    <property type="entry name" value="PAP2/HPO"/>
</dbReference>
<dbReference type="SUPFAM" id="SSF48317">
    <property type="entry name" value="Acid phosphatase/Vanadium-dependent haloperoxidase"/>
    <property type="match status" value="1"/>
</dbReference>
<keyword evidence="4" id="KW-0378">Hydrolase</keyword>
<organism evidence="9 10">
    <name type="scientific">Streptomyces crystallinus</name>
    <dbReference type="NCBI Taxonomy" id="68191"/>
    <lineage>
        <taxon>Bacteria</taxon>
        <taxon>Bacillati</taxon>
        <taxon>Actinomycetota</taxon>
        <taxon>Actinomycetes</taxon>
        <taxon>Kitasatosporales</taxon>
        <taxon>Streptomycetaceae</taxon>
        <taxon>Streptomyces</taxon>
    </lineage>
</organism>
<comment type="subcellular location">
    <subcellularLocation>
        <location evidence="1">Cell membrane</location>
        <topology evidence="1">Multi-pass membrane protein</topology>
    </subcellularLocation>
</comment>
<dbReference type="PANTHER" id="PTHR14969">
    <property type="entry name" value="SPHINGOSINE-1-PHOSPHATE PHOSPHOHYDROLASE"/>
    <property type="match status" value="1"/>
</dbReference>